<protein>
    <submittedName>
        <fullName evidence="1">Uncharacterized protein</fullName>
    </submittedName>
</protein>
<organism evidence="1 2">
    <name type="scientific">Baekduia soli</name>
    <dbReference type="NCBI Taxonomy" id="496014"/>
    <lineage>
        <taxon>Bacteria</taxon>
        <taxon>Bacillati</taxon>
        <taxon>Actinomycetota</taxon>
        <taxon>Thermoleophilia</taxon>
        <taxon>Solirubrobacterales</taxon>
        <taxon>Baekduiaceae</taxon>
        <taxon>Baekduia</taxon>
    </lineage>
</organism>
<dbReference type="OrthoDB" id="5243343at2"/>
<keyword evidence="2" id="KW-1185">Reference proteome</keyword>
<name>A0A5B8U3W2_9ACTN</name>
<dbReference type="KEGG" id="bsol:FSW04_09345"/>
<gene>
    <name evidence="1" type="ORF">FSW04_09345</name>
</gene>
<dbReference type="Proteomes" id="UP000321805">
    <property type="component" value="Chromosome"/>
</dbReference>
<dbReference type="EMBL" id="CP042430">
    <property type="protein sequence ID" value="QEC47756.1"/>
    <property type="molecule type" value="Genomic_DNA"/>
</dbReference>
<reference evidence="1 2" key="1">
    <citation type="journal article" date="2018" name="J. Microbiol.">
        <title>Baekduia soli gen. nov., sp. nov., a novel bacterium isolated from the soil of Baekdu Mountain and proposal of a novel family name, Baekduiaceae fam. nov.</title>
        <authorList>
            <person name="An D.S."/>
            <person name="Siddiqi M.Z."/>
            <person name="Kim K.H."/>
            <person name="Yu H.S."/>
            <person name="Im W.T."/>
        </authorList>
    </citation>
    <scope>NUCLEOTIDE SEQUENCE [LARGE SCALE GENOMIC DNA]</scope>
    <source>
        <strain evidence="1 2">BR7-21</strain>
    </source>
</reference>
<accession>A0A5B8U3W2</accession>
<evidence type="ECO:0000313" key="2">
    <source>
        <dbReference type="Proteomes" id="UP000321805"/>
    </source>
</evidence>
<evidence type="ECO:0000313" key="1">
    <source>
        <dbReference type="EMBL" id="QEC47756.1"/>
    </source>
</evidence>
<sequence>MTAGTTTAGEIRDDRELARYVQRVDGRWPLQRAILGGARIRDTQGAPPQRERGAEYVLVLVSEFFAGVPWLERVYQAANLWDAAEMGAPADVHCYTPGEFERKRETLPVVREVAEHGVALRTPQN</sequence>
<proteinExistence type="predicted"/>
<dbReference type="AlphaFoldDB" id="A0A5B8U3W2"/>